<organism evidence="1 2">
    <name type="scientific">Paraburkholderia phenazinium</name>
    <dbReference type="NCBI Taxonomy" id="60549"/>
    <lineage>
        <taxon>Bacteria</taxon>
        <taxon>Pseudomonadati</taxon>
        <taxon>Pseudomonadota</taxon>
        <taxon>Betaproteobacteria</taxon>
        <taxon>Burkholderiales</taxon>
        <taxon>Burkholderiaceae</taxon>
        <taxon>Paraburkholderia</taxon>
    </lineage>
</organism>
<protein>
    <submittedName>
        <fullName evidence="1">Uncharacterized protein</fullName>
    </submittedName>
</protein>
<proteinExistence type="predicted"/>
<evidence type="ECO:0000313" key="2">
    <source>
        <dbReference type="Proteomes" id="UP000199706"/>
    </source>
</evidence>
<dbReference type="Proteomes" id="UP000199706">
    <property type="component" value="Unassembled WGS sequence"/>
</dbReference>
<sequence>MTLDPVSPTRKRGRLAMTSRVDPAVHRAVTAVARLDGLTLSSWLARTVERHEDVKRQLSLQDKPAEAAGLHTLGQGIQRILGGLR</sequence>
<dbReference type="EMBL" id="FNCJ01000006">
    <property type="protein sequence ID" value="SDG96645.1"/>
    <property type="molecule type" value="Genomic_DNA"/>
</dbReference>
<evidence type="ECO:0000313" key="1">
    <source>
        <dbReference type="EMBL" id="SDG96645.1"/>
    </source>
</evidence>
<name>A0A1G7YK09_9BURK</name>
<dbReference type="RefSeq" id="WP_090685494.1">
    <property type="nucleotide sequence ID" value="NZ_FNCJ01000006.1"/>
</dbReference>
<reference evidence="1 2" key="1">
    <citation type="submission" date="2016-10" db="EMBL/GenBank/DDBJ databases">
        <authorList>
            <person name="de Groot N.N."/>
        </authorList>
    </citation>
    <scope>NUCLEOTIDE SEQUENCE [LARGE SCALE GENOMIC DNA]</scope>
    <source>
        <strain evidence="1 2">LMG 2247</strain>
    </source>
</reference>
<accession>A0A1G7YK09</accession>
<gene>
    <name evidence="1" type="ORF">SAMN05216466_106216</name>
</gene>
<dbReference type="AlphaFoldDB" id="A0A1G7YK09"/>